<dbReference type="Gene3D" id="3.90.1340.10">
    <property type="entry name" value="Phage tail collar domain"/>
    <property type="match status" value="1"/>
</dbReference>
<evidence type="ECO:0008006" key="4">
    <source>
        <dbReference type="Google" id="ProtNLM"/>
    </source>
</evidence>
<sequence>MEQLEQIPIGQEANDKTGDPLRNGMAKVNANFTKVQTGVDAVELTAANAAQTATEAKTTANAAIPANQKGMAGGVAPLDEGGKVPAAYLPELGDYIPVEEKGAPSGVAPLDESGKVPAANLPAAEDSIPLTEKGAASGVATLDADGRVPAEQLEYAVKSTEKASAGGVATLDAGGKVPAAQLPPIPTGPPAGSVTWWPLRSSIPAGQIPADGQTISRATFPDIAAMVTAGTVPVVSEADWQADPLKRGCYTLGDAANTIRVPDYNGMSPGAVAAVTLRGDGARSAGTAGAIQPDQLGPMSYQVSDFAQASNVLLDGTGKAVLTSGMLPTATMRTVTQSSFGLKWITNTGDETRMTNVSGVWTIQAFGAVTNPGAADAGQLASDYAALNAAFQSLQGKVFGYEQALIDVLGTRALGVTYTNSTGRPIVVCIQGLATAANAYIFGMLNEALATISSTPFNGGNIGLSYVVPPGATYRAGSSYMNVVTWREYR</sequence>
<dbReference type="AlphaFoldDB" id="A0A6S7DX88"/>
<dbReference type="Proteomes" id="UP000494203">
    <property type="component" value="Unassembled WGS sequence"/>
</dbReference>
<dbReference type="EMBL" id="CADIKZ010000005">
    <property type="protein sequence ID" value="CAB3859383.1"/>
    <property type="molecule type" value="Genomic_DNA"/>
</dbReference>
<dbReference type="RefSeq" id="WP_175140779.1">
    <property type="nucleotide sequence ID" value="NZ_CADIKZ010000005.1"/>
</dbReference>
<dbReference type="SUPFAM" id="SSF50017">
    <property type="entry name" value="gp9"/>
    <property type="match status" value="1"/>
</dbReference>
<name>A0A6S7DX88_9BURK</name>
<evidence type="ECO:0000313" key="3">
    <source>
        <dbReference type="Proteomes" id="UP000494203"/>
    </source>
</evidence>
<gene>
    <name evidence="2" type="ORF">LMG26788_02181</name>
</gene>
<reference evidence="2 3" key="1">
    <citation type="submission" date="2020-04" db="EMBL/GenBank/DDBJ databases">
        <authorList>
            <person name="De Canck E."/>
        </authorList>
    </citation>
    <scope>NUCLEOTIDE SEQUENCE [LARGE SCALE GENOMIC DNA]</scope>
    <source>
        <strain evidence="2 3">LMG 26788</strain>
    </source>
</reference>
<accession>A0A6S7DX88</accession>
<feature type="region of interest" description="Disordered" evidence="1">
    <location>
        <begin position="1"/>
        <end position="22"/>
    </location>
</feature>
<dbReference type="SUPFAM" id="SSF88874">
    <property type="entry name" value="Receptor-binding domain of short tail fibre protein gp12"/>
    <property type="match status" value="1"/>
</dbReference>
<organism evidence="2 3">
    <name type="scientific">Achromobacter pulmonis</name>
    <dbReference type="NCBI Taxonomy" id="1389932"/>
    <lineage>
        <taxon>Bacteria</taxon>
        <taxon>Pseudomonadati</taxon>
        <taxon>Pseudomonadota</taxon>
        <taxon>Betaproteobacteria</taxon>
        <taxon>Burkholderiales</taxon>
        <taxon>Alcaligenaceae</taxon>
        <taxon>Achromobacter</taxon>
    </lineage>
</organism>
<dbReference type="InterPro" id="IPR037053">
    <property type="entry name" value="Phage_tail_collar_dom_sf"/>
</dbReference>
<proteinExistence type="predicted"/>
<dbReference type="InterPro" id="IPR036240">
    <property type="entry name" value="Gp9-like_sf"/>
</dbReference>
<evidence type="ECO:0000256" key="1">
    <source>
        <dbReference type="SAM" id="MobiDB-lite"/>
    </source>
</evidence>
<protein>
    <recommendedName>
        <fullName evidence="4">Phage tail protein</fullName>
    </recommendedName>
</protein>
<keyword evidence="3" id="KW-1185">Reference proteome</keyword>
<evidence type="ECO:0000313" key="2">
    <source>
        <dbReference type="EMBL" id="CAB3859383.1"/>
    </source>
</evidence>